<dbReference type="InterPro" id="IPR036116">
    <property type="entry name" value="FN3_sf"/>
</dbReference>
<dbReference type="Gene3D" id="2.60.40.10">
    <property type="entry name" value="Immunoglobulins"/>
    <property type="match status" value="6"/>
</dbReference>
<evidence type="ECO:0000313" key="14">
    <source>
        <dbReference type="Ensembl" id="ENSLCAP00010009087.1"/>
    </source>
</evidence>
<reference evidence="15" key="1">
    <citation type="submission" date="2015-09" db="EMBL/GenBank/DDBJ databases">
        <authorList>
            <person name="Sai Rama Sridatta P."/>
        </authorList>
    </citation>
    <scope>NUCLEOTIDE SEQUENCE [LARGE SCALE GENOMIC DNA]</scope>
</reference>
<feature type="compositionally biased region" description="Basic and acidic residues" evidence="10">
    <location>
        <begin position="683"/>
        <end position="692"/>
    </location>
</feature>
<keyword evidence="9" id="KW-0325">Glycoprotein</keyword>
<keyword evidence="3 11" id="KW-0812">Transmembrane</keyword>
<keyword evidence="4 12" id="KW-0732">Signal</keyword>
<dbReference type="SUPFAM" id="SSF49265">
    <property type="entry name" value="Fibronectin type III"/>
    <property type="match status" value="3"/>
</dbReference>
<evidence type="ECO:0000256" key="1">
    <source>
        <dbReference type="ARBA" id="ARBA00004479"/>
    </source>
</evidence>
<dbReference type="InterPro" id="IPR048497">
    <property type="entry name" value="LIF-R-like_Ig-like"/>
</dbReference>
<dbReference type="AlphaFoldDB" id="A0A4W6CCU6"/>
<feature type="compositionally biased region" description="Acidic residues" evidence="10">
    <location>
        <begin position="654"/>
        <end position="672"/>
    </location>
</feature>
<dbReference type="InterPro" id="IPR052672">
    <property type="entry name" value="Type1_Cytokine_Rcpt_Type2"/>
</dbReference>
<accession>A0A4W6CCU6</accession>
<feature type="compositionally biased region" description="Low complexity" evidence="10">
    <location>
        <begin position="694"/>
        <end position="705"/>
    </location>
</feature>
<feature type="transmembrane region" description="Helical" evidence="11">
    <location>
        <begin position="602"/>
        <end position="626"/>
    </location>
</feature>
<evidence type="ECO:0000256" key="2">
    <source>
        <dbReference type="ARBA" id="ARBA00008921"/>
    </source>
</evidence>
<feature type="chain" id="PRO_5021461365" evidence="12">
    <location>
        <begin position="32"/>
        <end position="850"/>
    </location>
</feature>
<keyword evidence="8" id="KW-0675">Receptor</keyword>
<keyword evidence="15" id="KW-1185">Reference proteome</keyword>
<comment type="subcellular location">
    <subcellularLocation>
        <location evidence="1">Membrane</location>
        <topology evidence="1">Single-pass type I membrane protein</topology>
    </subcellularLocation>
</comment>
<evidence type="ECO:0000256" key="8">
    <source>
        <dbReference type="ARBA" id="ARBA00023170"/>
    </source>
</evidence>
<dbReference type="Pfam" id="PF21177">
    <property type="entry name" value="LIF-R_Ig-like"/>
    <property type="match status" value="1"/>
</dbReference>
<feature type="signal peptide" evidence="12">
    <location>
        <begin position="1"/>
        <end position="31"/>
    </location>
</feature>
<evidence type="ECO:0000256" key="10">
    <source>
        <dbReference type="SAM" id="MobiDB-lite"/>
    </source>
</evidence>
<organism evidence="14 15">
    <name type="scientific">Lates calcarifer</name>
    <name type="common">Barramundi</name>
    <name type="synonym">Holocentrus calcarifer</name>
    <dbReference type="NCBI Taxonomy" id="8187"/>
    <lineage>
        <taxon>Eukaryota</taxon>
        <taxon>Metazoa</taxon>
        <taxon>Chordata</taxon>
        <taxon>Craniata</taxon>
        <taxon>Vertebrata</taxon>
        <taxon>Euteleostomi</taxon>
        <taxon>Actinopterygii</taxon>
        <taxon>Neopterygii</taxon>
        <taxon>Teleostei</taxon>
        <taxon>Neoteleostei</taxon>
        <taxon>Acanthomorphata</taxon>
        <taxon>Carangaria</taxon>
        <taxon>Carangaria incertae sedis</taxon>
        <taxon>Centropomidae</taxon>
        <taxon>Lates</taxon>
    </lineage>
</organism>
<evidence type="ECO:0000256" key="5">
    <source>
        <dbReference type="ARBA" id="ARBA00022737"/>
    </source>
</evidence>
<proteinExistence type="inferred from homology"/>
<evidence type="ECO:0000256" key="6">
    <source>
        <dbReference type="ARBA" id="ARBA00022989"/>
    </source>
</evidence>
<evidence type="ECO:0000259" key="13">
    <source>
        <dbReference type="Pfam" id="PF21177"/>
    </source>
</evidence>
<feature type="compositionally biased region" description="Basic and acidic residues" evidence="10">
    <location>
        <begin position="823"/>
        <end position="832"/>
    </location>
</feature>
<evidence type="ECO:0000256" key="11">
    <source>
        <dbReference type="SAM" id="Phobius"/>
    </source>
</evidence>
<dbReference type="STRING" id="8187.ENSLCAP00010009087"/>
<evidence type="ECO:0000256" key="12">
    <source>
        <dbReference type="SAM" id="SignalP"/>
    </source>
</evidence>
<sequence>MPRLSFSPNSKPDCSPVWLICILLCLSGVHTHETVSVMANQVSGLHQFTWTSAEPLECTSLSVKIRSRDGQTTSEWSNTEILQGNDIPSNEKFQIYPIDKTVPVGSNTTFCCIVEEGKVFDTILYNGAVINTTRLSRRSYASTVVNQGPSQSSGFNIICYNSQKELAGTVLFVGYPPLPTDFVCETHDLTSVVCQWNDTRNTLYGKRGTRYSLNNRYCSRQRKQCILSQWEGNFTLVAVNPLGHYSLTDSAKLSHRVRPVAPTIQNSVVQAWNATVQWQWEYSTYNNWALVCQAELTCHGSKTTHTFSGVGLHSVFLSDLYPDEDYSVKIRCGAQENFWKWGNWSEPYDFKTRTYAPDAPDVWVWMNKDYTGQVIWKPLTRRQSHGQITGYEVTLLIENGQHTDIFSPDTTAAPVNLTQIAASSSGSMIIATVVAKNTDWLSQPTSVVIPLRSTDVEPQAVPRAVFVDGGFPLFWQSDANTTFGYVVEWNDAFCTQNCPVEWIKVAAGNTNVTVESANFQQGVRYNFSLYSCSSEAPELLQRWQGYMHELVPSSSVLLSTSQQGSDVLLTWGEIPLVNHRGFLLGYNIYNSTGSDLKLLADWLILEILVSLGITAVFLAIVTLVCYKKRECIIHIVEKPEWDSSKEALVVIPEEDEDEDEQGMGDEPVDTDEPTSLRYYNQVVDDRPIRPRFPDSSASSASSLDSGRTDVTYTGIQTSGSSFVFQLDPQGSSEGHQPHADLPVSCGGGGGGYQPQMQNRALSDDMGLDSPKPFEPQAASSGGYKPQSSWHLDSPVEARESGDLAPCLGSPTSVASTQFLLPDGDEHTEEKRQVPSAAANWFTSLLSSTKP</sequence>
<evidence type="ECO:0000256" key="4">
    <source>
        <dbReference type="ARBA" id="ARBA00022729"/>
    </source>
</evidence>
<reference evidence="14" key="3">
    <citation type="submission" date="2025-09" db="UniProtKB">
        <authorList>
            <consortium name="Ensembl"/>
        </authorList>
    </citation>
    <scope>IDENTIFICATION</scope>
</reference>
<evidence type="ECO:0000313" key="15">
    <source>
        <dbReference type="Proteomes" id="UP000314980"/>
    </source>
</evidence>
<dbReference type="GeneTree" id="ENSGT00940000165259"/>
<keyword evidence="5" id="KW-0677">Repeat</keyword>
<evidence type="ECO:0000256" key="7">
    <source>
        <dbReference type="ARBA" id="ARBA00023136"/>
    </source>
</evidence>
<name>A0A4W6CCU6_LATCA</name>
<feature type="region of interest" description="Disordered" evidence="10">
    <location>
        <begin position="654"/>
        <end position="835"/>
    </location>
</feature>
<dbReference type="Proteomes" id="UP000314980">
    <property type="component" value="Unassembled WGS sequence"/>
</dbReference>
<comment type="similarity">
    <text evidence="2">Belongs to the type I cytokine receptor family. Type 2 subfamily.</text>
</comment>
<dbReference type="InParanoid" id="A0A4W6CCU6"/>
<dbReference type="Ensembl" id="ENSLCAT00010009299.1">
    <property type="protein sequence ID" value="ENSLCAP00010009087.1"/>
    <property type="gene ID" value="ENSLCAG00010004350.1"/>
</dbReference>
<dbReference type="Pfam" id="PF25552">
    <property type="entry name" value="LIFR_D4"/>
    <property type="match status" value="1"/>
</dbReference>
<dbReference type="GO" id="GO:0016020">
    <property type="term" value="C:membrane"/>
    <property type="evidence" value="ECO:0007669"/>
    <property type="project" value="UniProtKB-SubCell"/>
</dbReference>
<dbReference type="InterPro" id="IPR013783">
    <property type="entry name" value="Ig-like_fold"/>
</dbReference>
<dbReference type="PANTHER" id="PTHR48423:SF1">
    <property type="entry name" value="INTERLEUKIN-27 RECEPTOR SUBUNIT ALPHA"/>
    <property type="match status" value="1"/>
</dbReference>
<feature type="compositionally biased region" description="Polar residues" evidence="10">
    <location>
        <begin position="708"/>
        <end position="734"/>
    </location>
</feature>
<dbReference type="PANTHER" id="PTHR48423">
    <property type="entry name" value="INTERLEUKIN-27 RECEPTOR SUBUNIT ALPHA"/>
    <property type="match status" value="1"/>
</dbReference>
<keyword evidence="7 11" id="KW-0472">Membrane</keyword>
<keyword evidence="6 11" id="KW-1133">Transmembrane helix</keyword>
<evidence type="ECO:0000256" key="3">
    <source>
        <dbReference type="ARBA" id="ARBA00022692"/>
    </source>
</evidence>
<protein>
    <submittedName>
        <fullName evidence="14">LIF receptor subunit alpha a</fullName>
    </submittedName>
</protein>
<evidence type="ECO:0000256" key="9">
    <source>
        <dbReference type="ARBA" id="ARBA00023180"/>
    </source>
</evidence>
<reference evidence="14" key="2">
    <citation type="submission" date="2025-08" db="UniProtKB">
        <authorList>
            <consortium name="Ensembl"/>
        </authorList>
    </citation>
    <scope>IDENTIFICATION</scope>
</reference>
<feature type="domain" description="Leukemia inhibitory factor receptor-like Ig-like" evidence="13">
    <location>
        <begin position="95"/>
        <end position="174"/>
    </location>
</feature>
<feature type="compositionally biased region" description="Polar residues" evidence="10">
    <location>
        <begin position="809"/>
        <end position="818"/>
    </location>
</feature>